<dbReference type="SUPFAM" id="SSF56024">
    <property type="entry name" value="Phospholipase D/nuclease"/>
    <property type="match status" value="1"/>
</dbReference>
<gene>
    <name evidence="2" type="ORF">FPL22_11585</name>
</gene>
<comment type="caution">
    <text evidence="2">The sequence shown here is derived from an EMBL/GenBank/DDBJ whole genome shotgun (WGS) entry which is preliminary data.</text>
</comment>
<protein>
    <submittedName>
        <fullName evidence="2">Phospholipase</fullName>
    </submittedName>
</protein>
<proteinExistence type="predicted"/>
<dbReference type="PANTHER" id="PTHR21248:SF22">
    <property type="entry name" value="PHOSPHOLIPASE D"/>
    <property type="match status" value="1"/>
</dbReference>
<dbReference type="GO" id="GO:0032049">
    <property type="term" value="P:cardiolipin biosynthetic process"/>
    <property type="evidence" value="ECO:0007669"/>
    <property type="project" value="UniProtKB-ARBA"/>
</dbReference>
<dbReference type="Gene3D" id="3.30.870.10">
    <property type="entry name" value="Endonuclease Chain A"/>
    <property type="match status" value="1"/>
</dbReference>
<evidence type="ECO:0000313" key="2">
    <source>
        <dbReference type="EMBL" id="TSJ76760.1"/>
    </source>
</evidence>
<dbReference type="InterPro" id="IPR001736">
    <property type="entry name" value="PLipase_D/transphosphatidylase"/>
</dbReference>
<organism evidence="2 3">
    <name type="scientific">Rariglobus hedericola</name>
    <dbReference type="NCBI Taxonomy" id="2597822"/>
    <lineage>
        <taxon>Bacteria</taxon>
        <taxon>Pseudomonadati</taxon>
        <taxon>Verrucomicrobiota</taxon>
        <taxon>Opitutia</taxon>
        <taxon>Opitutales</taxon>
        <taxon>Opitutaceae</taxon>
        <taxon>Rariglobus</taxon>
    </lineage>
</organism>
<reference evidence="2 3" key="1">
    <citation type="submission" date="2019-07" db="EMBL/GenBank/DDBJ databases">
        <title>Description of 53C-WASEF.</title>
        <authorList>
            <person name="Pitt A."/>
            <person name="Hahn M.W."/>
        </authorList>
    </citation>
    <scope>NUCLEOTIDE SEQUENCE [LARGE SCALE GENOMIC DNA]</scope>
    <source>
        <strain evidence="2 3">53C-WASEF</strain>
    </source>
</reference>
<sequence length="256" mass="27455">MSDLWHTIAELCLELHPDRVNAIATGIGGISSVDRLRGTRDRFGPSAGKALFEKLDAAWQKSAGVSPAEVSAAFKSASAAAALKGAQGSIELVWSGPSTGVVPVRQTEEVLCEVIEGAHVSLFIVSYVAYKLDRVLRCLDAALSRGVKIEILMECSVDNGGKLAFDAMAPLIRRLPDAVFYTWQQPSDAAHHELGSVHAKCAIADGNLAFITSANLTAAAMDRNMEMGLLVKGGHVPAQMQEHFEILIDNKTIERF</sequence>
<accession>A0A556QJE3</accession>
<evidence type="ECO:0000313" key="3">
    <source>
        <dbReference type="Proteomes" id="UP000315648"/>
    </source>
</evidence>
<dbReference type="RefSeq" id="WP_144230520.1">
    <property type="nucleotide sequence ID" value="NZ_CBCRVV010000009.1"/>
</dbReference>
<dbReference type="NCBIfam" id="NF038319">
    <property type="entry name" value="DISARM_DrmC_I"/>
    <property type="match status" value="1"/>
</dbReference>
<dbReference type="AlphaFoldDB" id="A0A556QJE3"/>
<dbReference type="EMBL" id="VMBG01000002">
    <property type="protein sequence ID" value="TSJ76760.1"/>
    <property type="molecule type" value="Genomic_DNA"/>
</dbReference>
<feature type="domain" description="PLD phosphodiesterase" evidence="1">
    <location>
        <begin position="193"/>
        <end position="220"/>
    </location>
</feature>
<dbReference type="Proteomes" id="UP000315648">
    <property type="component" value="Unassembled WGS sequence"/>
</dbReference>
<dbReference type="Pfam" id="PF13091">
    <property type="entry name" value="PLDc_2"/>
    <property type="match status" value="1"/>
</dbReference>
<keyword evidence="3" id="KW-1185">Reference proteome</keyword>
<dbReference type="PROSITE" id="PS50035">
    <property type="entry name" value="PLD"/>
    <property type="match status" value="1"/>
</dbReference>
<dbReference type="PANTHER" id="PTHR21248">
    <property type="entry name" value="CARDIOLIPIN SYNTHASE"/>
    <property type="match status" value="1"/>
</dbReference>
<dbReference type="InterPro" id="IPR047955">
    <property type="entry name" value="DrmC-like"/>
</dbReference>
<evidence type="ECO:0000259" key="1">
    <source>
        <dbReference type="PROSITE" id="PS50035"/>
    </source>
</evidence>
<dbReference type="InterPro" id="IPR025202">
    <property type="entry name" value="PLD-like_dom"/>
</dbReference>
<dbReference type="CDD" id="cd09132">
    <property type="entry name" value="PLDc_unchar4"/>
    <property type="match status" value="1"/>
</dbReference>
<name>A0A556QJE3_9BACT</name>
<dbReference type="OrthoDB" id="9762009at2"/>
<dbReference type="GO" id="GO:0030572">
    <property type="term" value="F:phosphatidyltransferase activity"/>
    <property type="evidence" value="ECO:0007669"/>
    <property type="project" value="UniProtKB-ARBA"/>
</dbReference>